<dbReference type="GO" id="GO:0004673">
    <property type="term" value="F:protein histidine kinase activity"/>
    <property type="evidence" value="ECO:0007669"/>
    <property type="project" value="UniProtKB-EC"/>
</dbReference>
<dbReference type="EC" id="2.7.13.3" evidence="2"/>
<dbReference type="SMART" id="SM00387">
    <property type="entry name" value="HATPase_c"/>
    <property type="match status" value="1"/>
</dbReference>
<evidence type="ECO:0000256" key="4">
    <source>
        <dbReference type="ARBA" id="ARBA00022679"/>
    </source>
</evidence>
<comment type="caution">
    <text evidence="10">The sequence shown here is derived from an EMBL/GenBank/DDBJ whole genome shotgun (WGS) entry which is preliminary data.</text>
</comment>
<dbReference type="Gene3D" id="1.25.40.10">
    <property type="entry name" value="Tetratricopeptide repeat domain"/>
    <property type="match status" value="2"/>
</dbReference>
<proteinExistence type="predicted"/>
<reference evidence="10 11" key="1">
    <citation type="submission" date="2018-08" db="EMBL/GenBank/DDBJ databases">
        <title>Chitinophagaceae sp. K23C18032701, a novel bacterium isolated from forest soil.</title>
        <authorList>
            <person name="Wang C."/>
        </authorList>
    </citation>
    <scope>NUCLEOTIDE SEQUENCE [LARGE SCALE GENOMIC DNA]</scope>
    <source>
        <strain evidence="10 11">K23C18032701</strain>
    </source>
</reference>
<evidence type="ECO:0000256" key="5">
    <source>
        <dbReference type="ARBA" id="ARBA00022741"/>
    </source>
</evidence>
<dbReference type="Gene3D" id="3.30.450.20">
    <property type="entry name" value="PAS domain"/>
    <property type="match status" value="1"/>
</dbReference>
<keyword evidence="3" id="KW-0597">Phosphoprotein</keyword>
<dbReference type="SUPFAM" id="SSF48452">
    <property type="entry name" value="TPR-like"/>
    <property type="match status" value="2"/>
</dbReference>
<name>A0A3E1NLB6_9BACT</name>
<keyword evidence="5" id="KW-0547">Nucleotide-binding</keyword>
<dbReference type="InterPro" id="IPR036890">
    <property type="entry name" value="HATPase_C_sf"/>
</dbReference>
<dbReference type="PANTHER" id="PTHR41523:SF8">
    <property type="entry name" value="ETHYLENE RESPONSE SENSOR PROTEIN"/>
    <property type="match status" value="1"/>
</dbReference>
<accession>A0A3E1NLB6</accession>
<keyword evidence="4" id="KW-0808">Transferase</keyword>
<dbReference type="Pfam" id="PF07568">
    <property type="entry name" value="HisKA_2"/>
    <property type="match status" value="1"/>
</dbReference>
<feature type="domain" description="Histidine kinase/HSP90-like ATPase" evidence="9">
    <location>
        <begin position="663"/>
        <end position="759"/>
    </location>
</feature>
<dbReference type="InterPro" id="IPR011495">
    <property type="entry name" value="Sig_transdc_His_kin_sub2_dim/P"/>
</dbReference>
<sequence length="763" mass="86997">MMRLDRGIYTGYCMFGRQLKRWMPACALLLICLFPLRLLSQYYPAPRPVAASQLQPLLRQVRSANTPHEHIRALNALGNLYINLPLRKPVDFAAAKQYLQQALTESTRANDTAGKTEALLLLGQLAFFNDAPEAWEPLLPQADDATRAKLLLQLSFYYWYRDAGDSKTNLLKSIEYAKQAGMLGEKLGLKDLAMMAERNIAMDNSELQKPGAEAGLLKVLDAYKRTGYRQLHYIYFVLAWHYYLANKMDKAYYYSETAINSVLATKDTLATGDMYVLKSEIGYHRDSYEEAIRSAETALRFFSYQSGMYYVCATICHDIISSAYDKLGRRQEAIEYILKVMHQYPPRTTIDSIAYIGRLGDAYRELKEFDKAEKFFLQKYAISKRIHSGERSAAISLGHMYLDAKAYEKARVFLYQALSFGDSGVRASSQRYLHYMIYLADSATRRYASALKHLSLLNNQAAADARLEQDKVVKQMEVAYRAREKEQELKLKNQHIAMLQHETDAQREKLKQSQKIGMLTAGGLLLAVAVGVLLFFLYRQKKRGSRSMFTKNQQLQKLVSEKEWLLKEVHHRVKNNLHTIFCLLESQARTATPEARAALEKSRQRIYAMSLFHKKVYQSDNIETVDLGNYIREFLLFLQDGFDLEAKNIRIVHDMDPVPLPLRLAMPLALVANEALTNAAKYAFKGRLQGEIRLALKHEGDGYVMMISDNGIGMPEKGTSLNRSLGMELMYGLCADIGAEISFRMENGTQIRITFTAAQEAEL</sequence>
<evidence type="ECO:0000313" key="10">
    <source>
        <dbReference type="EMBL" id="RFM28716.1"/>
    </source>
</evidence>
<evidence type="ECO:0000256" key="3">
    <source>
        <dbReference type="ARBA" id="ARBA00022553"/>
    </source>
</evidence>
<comment type="catalytic activity">
    <reaction evidence="1">
        <text>ATP + protein L-histidine = ADP + protein N-phospho-L-histidine.</text>
        <dbReference type="EC" id="2.7.13.3"/>
    </reaction>
</comment>
<dbReference type="GO" id="GO:0005524">
    <property type="term" value="F:ATP binding"/>
    <property type="evidence" value="ECO:0007669"/>
    <property type="project" value="UniProtKB-KW"/>
</dbReference>
<dbReference type="OrthoDB" id="1523170at2"/>
<dbReference type="Gene3D" id="3.30.565.10">
    <property type="entry name" value="Histidine kinase-like ATPase, C-terminal domain"/>
    <property type="match status" value="1"/>
</dbReference>
<dbReference type="Proteomes" id="UP000261284">
    <property type="component" value="Unassembled WGS sequence"/>
</dbReference>
<dbReference type="Pfam" id="PF02518">
    <property type="entry name" value="HATPase_c"/>
    <property type="match status" value="1"/>
</dbReference>
<gene>
    <name evidence="10" type="ORF">DXN05_07995</name>
</gene>
<dbReference type="InterPro" id="IPR003594">
    <property type="entry name" value="HATPase_dom"/>
</dbReference>
<evidence type="ECO:0000259" key="9">
    <source>
        <dbReference type="SMART" id="SM00387"/>
    </source>
</evidence>
<keyword evidence="7" id="KW-0067">ATP-binding</keyword>
<dbReference type="PANTHER" id="PTHR41523">
    <property type="entry name" value="TWO-COMPONENT SYSTEM SENSOR PROTEIN"/>
    <property type="match status" value="1"/>
</dbReference>
<evidence type="ECO:0000256" key="7">
    <source>
        <dbReference type="ARBA" id="ARBA00022840"/>
    </source>
</evidence>
<keyword evidence="8" id="KW-1133">Transmembrane helix</keyword>
<evidence type="ECO:0000256" key="1">
    <source>
        <dbReference type="ARBA" id="ARBA00000085"/>
    </source>
</evidence>
<dbReference type="SUPFAM" id="SSF55874">
    <property type="entry name" value="ATPase domain of HSP90 chaperone/DNA topoisomerase II/histidine kinase"/>
    <property type="match status" value="1"/>
</dbReference>
<dbReference type="InterPro" id="IPR011990">
    <property type="entry name" value="TPR-like_helical_dom_sf"/>
</dbReference>
<evidence type="ECO:0000256" key="8">
    <source>
        <dbReference type="SAM" id="Phobius"/>
    </source>
</evidence>
<keyword evidence="6 10" id="KW-0418">Kinase</keyword>
<protein>
    <recommendedName>
        <fullName evidence="2">histidine kinase</fullName>
        <ecNumber evidence="2">2.7.13.3</ecNumber>
    </recommendedName>
</protein>
<keyword evidence="8" id="KW-0472">Membrane</keyword>
<dbReference type="RefSeq" id="WP_116846705.1">
    <property type="nucleotide sequence ID" value="NZ_QTJU01000002.1"/>
</dbReference>
<dbReference type="AlphaFoldDB" id="A0A3E1NLB6"/>
<keyword evidence="11" id="KW-1185">Reference proteome</keyword>
<evidence type="ECO:0000256" key="2">
    <source>
        <dbReference type="ARBA" id="ARBA00012438"/>
    </source>
</evidence>
<feature type="transmembrane region" description="Helical" evidence="8">
    <location>
        <begin position="516"/>
        <end position="538"/>
    </location>
</feature>
<keyword evidence="8" id="KW-0812">Transmembrane</keyword>
<evidence type="ECO:0000256" key="6">
    <source>
        <dbReference type="ARBA" id="ARBA00022777"/>
    </source>
</evidence>
<evidence type="ECO:0000313" key="11">
    <source>
        <dbReference type="Proteomes" id="UP000261284"/>
    </source>
</evidence>
<organism evidence="10 11">
    <name type="scientific">Deminuibacter soli</name>
    <dbReference type="NCBI Taxonomy" id="2291815"/>
    <lineage>
        <taxon>Bacteria</taxon>
        <taxon>Pseudomonadati</taxon>
        <taxon>Bacteroidota</taxon>
        <taxon>Chitinophagia</taxon>
        <taxon>Chitinophagales</taxon>
        <taxon>Chitinophagaceae</taxon>
        <taxon>Deminuibacter</taxon>
    </lineage>
</organism>
<dbReference type="EMBL" id="QTJU01000002">
    <property type="protein sequence ID" value="RFM28716.1"/>
    <property type="molecule type" value="Genomic_DNA"/>
</dbReference>